<organism evidence="1 2">
    <name type="scientific">Trichocoleus desertorum GB2-A4</name>
    <dbReference type="NCBI Taxonomy" id="2933944"/>
    <lineage>
        <taxon>Bacteria</taxon>
        <taxon>Bacillati</taxon>
        <taxon>Cyanobacteriota</taxon>
        <taxon>Cyanophyceae</taxon>
        <taxon>Leptolyngbyales</taxon>
        <taxon>Trichocoleusaceae</taxon>
        <taxon>Trichocoleus</taxon>
    </lineage>
</organism>
<sequence>MNQQLELPLWNSLRAAQIMPERANVAELLGQMDEAIAQAPEPEQLQVAGEALLRVAELCAVRAEVLITEWEEAYRDPVVESGFFADVVRQTMSVDLTELMEPAPPHKRRAKQGTDENLGAGSIAALVDKEVILEWLEQCEVDAGKEEERPAEVDLVWAIAHEEAVAEWGQAISQWLQQHREPRISLQQLYQGLGISWVNLWLGLLLGGFELEQPGEFYESEVWIKALPPQETSKVEKI</sequence>
<evidence type="ECO:0000313" key="1">
    <source>
        <dbReference type="EMBL" id="MEP0821142.1"/>
    </source>
</evidence>
<accession>A0ABV0JH72</accession>
<dbReference type="EMBL" id="JAMPKM010000076">
    <property type="protein sequence ID" value="MEP0821142.1"/>
    <property type="molecule type" value="Genomic_DNA"/>
</dbReference>
<keyword evidence="2" id="KW-1185">Reference proteome</keyword>
<comment type="caution">
    <text evidence="1">The sequence shown here is derived from an EMBL/GenBank/DDBJ whole genome shotgun (WGS) entry which is preliminary data.</text>
</comment>
<protein>
    <submittedName>
        <fullName evidence="1">Uncharacterized protein</fullName>
    </submittedName>
</protein>
<name>A0ABV0JH72_9CYAN</name>
<gene>
    <name evidence="1" type="ORF">NC998_29310</name>
</gene>
<proteinExistence type="predicted"/>
<evidence type="ECO:0000313" key="2">
    <source>
        <dbReference type="Proteomes" id="UP001464891"/>
    </source>
</evidence>
<dbReference type="Proteomes" id="UP001464891">
    <property type="component" value="Unassembled WGS sequence"/>
</dbReference>
<reference evidence="1 2" key="1">
    <citation type="submission" date="2022-04" db="EMBL/GenBank/DDBJ databases">
        <title>Positive selection, recombination, and allopatry shape intraspecific diversity of widespread and dominant cyanobacteria.</title>
        <authorList>
            <person name="Wei J."/>
            <person name="Shu W."/>
            <person name="Hu C."/>
        </authorList>
    </citation>
    <scope>NUCLEOTIDE SEQUENCE [LARGE SCALE GENOMIC DNA]</scope>
    <source>
        <strain evidence="1 2">GB2-A4</strain>
    </source>
</reference>
<dbReference type="RefSeq" id="WP_190430987.1">
    <property type="nucleotide sequence ID" value="NZ_JAMPKM010000076.1"/>
</dbReference>